<sequence length="132" mass="15528">MDSIQVEKPVDEIDELTNNVSLIEDCLERLLKVKEETVSKLEKLKKEKDEENRVNFIEPIDRTTSKTLCLLTVLEEIYCKFFSLHGNKELFERSKTVLEEYGTDFRHLEGLYETLTQKQSCNQKHVRVCISE</sequence>
<dbReference type="Proteomes" id="UP000291343">
    <property type="component" value="Unassembled WGS sequence"/>
</dbReference>
<dbReference type="SMR" id="A0A482XIS7"/>
<organism evidence="2 3">
    <name type="scientific">Laodelphax striatellus</name>
    <name type="common">Small brown planthopper</name>
    <name type="synonym">Delphax striatella</name>
    <dbReference type="NCBI Taxonomy" id="195883"/>
    <lineage>
        <taxon>Eukaryota</taxon>
        <taxon>Metazoa</taxon>
        <taxon>Ecdysozoa</taxon>
        <taxon>Arthropoda</taxon>
        <taxon>Hexapoda</taxon>
        <taxon>Insecta</taxon>
        <taxon>Pterygota</taxon>
        <taxon>Neoptera</taxon>
        <taxon>Paraneoptera</taxon>
        <taxon>Hemiptera</taxon>
        <taxon>Auchenorrhyncha</taxon>
        <taxon>Fulgoroidea</taxon>
        <taxon>Delphacidae</taxon>
        <taxon>Criomorphinae</taxon>
        <taxon>Laodelphax</taxon>
    </lineage>
</organism>
<keyword evidence="1" id="KW-0175">Coiled coil</keyword>
<comment type="caution">
    <text evidence="2">The sequence shown here is derived from an EMBL/GenBank/DDBJ whole genome shotgun (WGS) entry which is preliminary data.</text>
</comment>
<feature type="coiled-coil region" evidence="1">
    <location>
        <begin position="27"/>
        <end position="54"/>
    </location>
</feature>
<proteinExistence type="predicted"/>
<protein>
    <submittedName>
        <fullName evidence="2">Uncharacterized protein</fullName>
    </submittedName>
</protein>
<accession>A0A482XIS7</accession>
<dbReference type="InParanoid" id="A0A482XIS7"/>
<name>A0A482XIS7_LAOST</name>
<dbReference type="AlphaFoldDB" id="A0A482XIS7"/>
<gene>
    <name evidence="2" type="ORF">LSTR_LSTR010382</name>
</gene>
<evidence type="ECO:0000313" key="3">
    <source>
        <dbReference type="Proteomes" id="UP000291343"/>
    </source>
</evidence>
<keyword evidence="3" id="KW-1185">Reference proteome</keyword>
<evidence type="ECO:0000313" key="2">
    <source>
        <dbReference type="EMBL" id="RZF45238.1"/>
    </source>
</evidence>
<dbReference type="EMBL" id="QKKF02009630">
    <property type="protein sequence ID" value="RZF45238.1"/>
    <property type="molecule type" value="Genomic_DNA"/>
</dbReference>
<evidence type="ECO:0000256" key="1">
    <source>
        <dbReference type="SAM" id="Coils"/>
    </source>
</evidence>
<reference evidence="2 3" key="1">
    <citation type="journal article" date="2017" name="Gigascience">
        <title>Genome sequence of the small brown planthopper, Laodelphax striatellus.</title>
        <authorList>
            <person name="Zhu J."/>
            <person name="Jiang F."/>
            <person name="Wang X."/>
            <person name="Yang P."/>
            <person name="Bao Y."/>
            <person name="Zhao W."/>
            <person name="Wang W."/>
            <person name="Lu H."/>
            <person name="Wang Q."/>
            <person name="Cui N."/>
            <person name="Li J."/>
            <person name="Chen X."/>
            <person name="Luo L."/>
            <person name="Yu J."/>
            <person name="Kang L."/>
            <person name="Cui F."/>
        </authorList>
    </citation>
    <scope>NUCLEOTIDE SEQUENCE [LARGE SCALE GENOMIC DNA]</scope>
    <source>
        <strain evidence="2">Lst14</strain>
    </source>
</reference>